<sequence>MTAPGGRTSGRPLRVAKACATQPPSPVLFVISSLFLSLSA</sequence>
<gene>
    <name evidence="1" type="ORF">K788_0006541</name>
</gene>
<reference evidence="1 2" key="1">
    <citation type="journal article" date="2014" name="Genome Announc.">
        <title>Draft Genome Sequence of the Haloacid-Degrading Burkholderia caribensis Strain MBA4.</title>
        <authorList>
            <person name="Pan Y."/>
            <person name="Kong K.F."/>
            <person name="Tsang J.S."/>
        </authorList>
    </citation>
    <scope>NUCLEOTIDE SEQUENCE [LARGE SCALE GENOMIC DNA]</scope>
    <source>
        <strain evidence="1 2">MBA4</strain>
    </source>
</reference>
<evidence type="ECO:0000313" key="2">
    <source>
        <dbReference type="Proteomes" id="UP000019146"/>
    </source>
</evidence>
<dbReference type="Proteomes" id="UP000019146">
    <property type="component" value="Chromosome 1"/>
</dbReference>
<organism evidence="1 2">
    <name type="scientific">Paraburkholderia caribensis MBA4</name>
    <dbReference type="NCBI Taxonomy" id="1323664"/>
    <lineage>
        <taxon>Bacteria</taxon>
        <taxon>Pseudomonadati</taxon>
        <taxon>Pseudomonadota</taxon>
        <taxon>Betaproteobacteria</taxon>
        <taxon>Burkholderiales</taxon>
        <taxon>Burkholderiaceae</taxon>
        <taxon>Paraburkholderia</taxon>
    </lineage>
</organism>
<proteinExistence type="predicted"/>
<dbReference type="EMBL" id="CP012746">
    <property type="protein sequence ID" value="ALL64471.1"/>
    <property type="molecule type" value="Genomic_DNA"/>
</dbReference>
<dbReference type="AlphaFoldDB" id="A0A0P0R850"/>
<protein>
    <submittedName>
        <fullName evidence="1">Uncharacterized protein</fullName>
    </submittedName>
</protein>
<accession>A0A0P0R850</accession>
<name>A0A0P0R850_9BURK</name>
<dbReference type="KEGG" id="bcai:K788_0006541"/>
<evidence type="ECO:0000313" key="1">
    <source>
        <dbReference type="EMBL" id="ALL64471.1"/>
    </source>
</evidence>